<protein>
    <recommendedName>
        <fullName evidence="2">4Fe4S-binding SPASM domain-containing protein</fullName>
    </recommendedName>
</protein>
<sequence length="246" mass="28493">ASPKMRTAIFTNGIALNDRLIDSMSQCQFVSLSVNGLDEETYRKVTGSSLFYKMQTNLKKLSRIRDKTFLCLRVLILPENYTQIHGLCKWAKDIGLNAFNVRPVDFERSDIEGHRKLDLPVKFINEELERCHELAGENFRVYTVTHKFDPEFHVKHDFNKCLATPILLPILQDGNGYLCVDKKMEENFRLGSCDPPENILKWWGGDAHREMIKSVNIDECSRCTFSQYNIQMERAVKEDSMMVSFP</sequence>
<dbReference type="PANTHER" id="PTHR11228">
    <property type="entry name" value="RADICAL SAM DOMAIN PROTEIN"/>
    <property type="match status" value="1"/>
</dbReference>
<feature type="non-terminal residue" evidence="1">
    <location>
        <position position="1"/>
    </location>
</feature>
<dbReference type="SUPFAM" id="SSF102114">
    <property type="entry name" value="Radical SAM enzymes"/>
    <property type="match status" value="1"/>
</dbReference>
<gene>
    <name evidence="1" type="ORF">S01H4_54109</name>
</gene>
<evidence type="ECO:0000313" key="1">
    <source>
        <dbReference type="EMBL" id="GAH10772.1"/>
    </source>
</evidence>
<proteinExistence type="predicted"/>
<dbReference type="Gene3D" id="3.20.20.70">
    <property type="entry name" value="Aldolase class I"/>
    <property type="match status" value="1"/>
</dbReference>
<accession>X1CSK4</accession>
<dbReference type="EMBL" id="BART01031109">
    <property type="protein sequence ID" value="GAH10772.1"/>
    <property type="molecule type" value="Genomic_DNA"/>
</dbReference>
<dbReference type="InterPro" id="IPR013785">
    <property type="entry name" value="Aldolase_TIM"/>
</dbReference>
<name>X1CSK4_9ZZZZ</name>
<dbReference type="InterPro" id="IPR050377">
    <property type="entry name" value="Radical_SAM_PqqE_MftC-like"/>
</dbReference>
<comment type="caution">
    <text evidence="1">The sequence shown here is derived from an EMBL/GenBank/DDBJ whole genome shotgun (WGS) entry which is preliminary data.</text>
</comment>
<dbReference type="InterPro" id="IPR058240">
    <property type="entry name" value="rSAM_sf"/>
</dbReference>
<reference evidence="1" key="1">
    <citation type="journal article" date="2014" name="Front. Microbiol.">
        <title>High frequency of phylogenetically diverse reductive dehalogenase-homologous genes in deep subseafloor sedimentary metagenomes.</title>
        <authorList>
            <person name="Kawai M."/>
            <person name="Futagami T."/>
            <person name="Toyoda A."/>
            <person name="Takaki Y."/>
            <person name="Nishi S."/>
            <person name="Hori S."/>
            <person name="Arai W."/>
            <person name="Tsubouchi T."/>
            <person name="Morono Y."/>
            <person name="Uchiyama I."/>
            <person name="Ito T."/>
            <person name="Fujiyama A."/>
            <person name="Inagaki F."/>
            <person name="Takami H."/>
        </authorList>
    </citation>
    <scope>NUCLEOTIDE SEQUENCE</scope>
    <source>
        <strain evidence="1">Expedition CK06-06</strain>
    </source>
</reference>
<dbReference type="AlphaFoldDB" id="X1CSK4"/>
<evidence type="ECO:0008006" key="2">
    <source>
        <dbReference type="Google" id="ProtNLM"/>
    </source>
</evidence>
<organism evidence="1">
    <name type="scientific">marine sediment metagenome</name>
    <dbReference type="NCBI Taxonomy" id="412755"/>
    <lineage>
        <taxon>unclassified sequences</taxon>
        <taxon>metagenomes</taxon>
        <taxon>ecological metagenomes</taxon>
    </lineage>
</organism>
<dbReference type="PANTHER" id="PTHR11228:SF7">
    <property type="entry name" value="PQQA PEPTIDE CYCLASE"/>
    <property type="match status" value="1"/>
</dbReference>